<dbReference type="AlphaFoldDB" id="A0A1S2ME14"/>
<accession>A0A1S2ME14</accession>
<dbReference type="EMBL" id="CP063356">
    <property type="protein sequence ID" value="QOY37807.1"/>
    <property type="molecule type" value="Genomic_DNA"/>
</dbReference>
<feature type="transmembrane region" description="Helical" evidence="1">
    <location>
        <begin position="690"/>
        <end position="708"/>
    </location>
</feature>
<evidence type="ECO:0000313" key="3">
    <source>
        <dbReference type="EMBL" id="QOY37807.1"/>
    </source>
</evidence>
<dbReference type="KEGG" id="aia:AWH56_009680"/>
<feature type="transmembrane region" description="Helical" evidence="1">
    <location>
        <begin position="549"/>
        <end position="570"/>
    </location>
</feature>
<sequence length="713" mass="81296">MNIIKKCIFIYLIILLITCGKIAFADDTDKKLTVILVPDFSFQEVKWLNENGRFLELWRTGGMSAMNIRPDGPYSYLNNTVTIASGVRSLGVEGWNGFIKGEFDGDVLAEVNYQQWTGEVVDEGVIFHPLFHKLVDKNKETTYRSEIGILGELLKNHGIESFVIGTSDSGPEKIRYGSLMTMDQEGKAKGLLLEGTKKSEGSPWGMVMDVDNILLTLSTINNTPDPTFTVVEWGDLHRLFKQKGNMTSDYFLKQYEQSLFHLELFISKLLLNDYTQNVMLVSPMVHSDAYQSKERLAPFFYWEDATLQESYYLLSATTRQPFVLSNLDIVPTLLDFYEIKDKGQFFGKPLQKIIATSSTLEEGLKTIDLMFLVFKTRNVILSSYITLLVLLLIITSVIIMFREQNDTWKGVAKILLISGISSPLWLLLTPYSLNYIQPNIYLLLLIFCSFLTGYLVVKFIPNPIFFLSVVLFLTITIDLFIGNYLMQRSYLGYDPVIGARYYGIGNEYAGVYLISGLLLLEHSSIRRWFLLLIIGLSQLYLLSSTSLGANAGATLAAGIMFAYFSYRCFFPKANFRIFLLIFSSLGLITLILLFLTQLNGQESHIGYAFSRFFQGDLQYIFDTIQRKLEMNWKIFRFSNWTQLFVTTYLLIALYLWRKKEIVRSGVRRILIQTGVVASIALLLLNDSGVVAAATSMFIIVCTSYYWALENYEL</sequence>
<feature type="transmembrane region" description="Helical" evidence="1">
    <location>
        <begin position="501"/>
        <end position="520"/>
    </location>
</feature>
<dbReference type="OrthoDB" id="3199331at2"/>
<reference evidence="3" key="4">
    <citation type="submission" date="2020-10" db="EMBL/GenBank/DDBJ databases">
        <authorList>
            <person name="Bassil N.M."/>
            <person name="Lloyd J.R."/>
        </authorList>
    </citation>
    <scope>NUCLEOTIDE SEQUENCE</scope>
    <source>
        <strain evidence="3">NB2006</strain>
    </source>
</reference>
<keyword evidence="4" id="KW-1185">Reference proteome</keyword>
<keyword evidence="1" id="KW-1133">Transmembrane helix</keyword>
<evidence type="ECO:0000256" key="1">
    <source>
        <dbReference type="SAM" id="Phobius"/>
    </source>
</evidence>
<feature type="transmembrane region" description="Helical" evidence="1">
    <location>
        <begin position="411"/>
        <end position="428"/>
    </location>
</feature>
<feature type="transmembrane region" description="Helical" evidence="1">
    <location>
        <begin position="668"/>
        <end position="684"/>
    </location>
</feature>
<evidence type="ECO:0000313" key="2">
    <source>
        <dbReference type="EMBL" id="OIJ22909.1"/>
    </source>
</evidence>
<feature type="transmembrane region" description="Helical" evidence="1">
    <location>
        <begin position="637"/>
        <end position="656"/>
    </location>
</feature>
<reference evidence="3 4" key="2">
    <citation type="journal article" date="2017" name="Genome Announc.">
        <title>Draft Genome Sequences of Four Alkaliphilic Bacteria Belonging to the Anaerobacillus Genus.</title>
        <authorList>
            <person name="Bassil N.M."/>
            <person name="Lloyd J.R."/>
        </authorList>
    </citation>
    <scope>NUCLEOTIDE SEQUENCE [LARGE SCALE GENOMIC DNA]</scope>
    <source>
        <strain evidence="3 4">NB2006</strain>
    </source>
</reference>
<reference evidence="2 4" key="1">
    <citation type="submission" date="2016-10" db="EMBL/GenBank/DDBJ databases">
        <title>Draft genome sequences of four alkaliphilic bacteria belonging to the Anaerobacillus genus.</title>
        <authorList>
            <person name="Bassil N.M."/>
            <person name="Lloyd J.R."/>
        </authorList>
    </citation>
    <scope>NUCLEOTIDE SEQUENCE [LARGE SCALE GENOMIC DNA]</scope>
    <source>
        <strain evidence="2 4">NB2006</strain>
    </source>
</reference>
<feature type="transmembrane region" description="Helical" evidence="1">
    <location>
        <begin position="464"/>
        <end position="481"/>
    </location>
</feature>
<keyword evidence="1" id="KW-0472">Membrane</keyword>
<organism evidence="2 4">
    <name type="scientific">Anaerobacillus isosaccharinicus</name>
    <dbReference type="NCBI Taxonomy" id="1532552"/>
    <lineage>
        <taxon>Bacteria</taxon>
        <taxon>Bacillati</taxon>
        <taxon>Bacillota</taxon>
        <taxon>Bacilli</taxon>
        <taxon>Bacillales</taxon>
        <taxon>Bacillaceae</taxon>
        <taxon>Anaerobacillus</taxon>
    </lineage>
</organism>
<evidence type="ECO:0000313" key="4">
    <source>
        <dbReference type="Proteomes" id="UP000180175"/>
    </source>
</evidence>
<proteinExistence type="predicted"/>
<keyword evidence="1" id="KW-0812">Transmembrane</keyword>
<name>A0A1S2ME14_9BACI</name>
<feature type="transmembrane region" description="Helical" evidence="1">
    <location>
        <begin position="440"/>
        <end position="457"/>
    </location>
</feature>
<dbReference type="EMBL" id="LQXD01000015">
    <property type="protein sequence ID" value="OIJ22909.1"/>
    <property type="molecule type" value="Genomic_DNA"/>
</dbReference>
<gene>
    <name evidence="3" type="ORF">AWH56_009680</name>
    <name evidence="2" type="ORF">AWH56_03730</name>
</gene>
<dbReference type="RefSeq" id="WP_071315848.1">
    <property type="nucleotide sequence ID" value="NZ_CP063356.2"/>
</dbReference>
<feature type="transmembrane region" description="Helical" evidence="1">
    <location>
        <begin position="379"/>
        <end position="399"/>
    </location>
</feature>
<dbReference type="Proteomes" id="UP000180175">
    <property type="component" value="Chromosome"/>
</dbReference>
<feature type="transmembrane region" description="Helical" evidence="1">
    <location>
        <begin position="577"/>
        <end position="595"/>
    </location>
</feature>
<feature type="transmembrane region" description="Helical" evidence="1">
    <location>
        <begin position="527"/>
        <end position="543"/>
    </location>
</feature>
<protein>
    <submittedName>
        <fullName evidence="2">Uncharacterized protein</fullName>
    </submittedName>
</protein>
<reference evidence="3 4" key="3">
    <citation type="journal article" date="2019" name="Int. J. Syst. Evol. Microbiol.">
        <title>Anaerobacillus isosaccharinicus sp. nov., an alkaliphilic bacterium which degrades isosaccharinic acid.</title>
        <authorList>
            <person name="Bassil N.M."/>
            <person name="Lloyd J.R."/>
        </authorList>
    </citation>
    <scope>NUCLEOTIDE SEQUENCE [LARGE SCALE GENOMIC DNA]</scope>
    <source>
        <strain evidence="3 4">NB2006</strain>
    </source>
</reference>